<sequence>MSRKEYPADDSKKHLEMTNRDQHNTDSGYNSLLAIIRDYVDEEKRALPLMSLLGRPRHAEETSSLSLNKMRNMIQWPPTQQASSPLAVPAYEKARYLRAGVHLQLVEPDEHHQQTKGG</sequence>
<evidence type="ECO:0000256" key="1">
    <source>
        <dbReference type="SAM" id="MobiDB-lite"/>
    </source>
</evidence>
<gene>
    <name evidence="2" type="ORF">C0Q70_09955</name>
</gene>
<feature type="region of interest" description="Disordered" evidence="1">
    <location>
        <begin position="1"/>
        <end position="27"/>
    </location>
</feature>
<proteinExistence type="predicted"/>
<dbReference type="Proteomes" id="UP000245119">
    <property type="component" value="Linkage Group LG5"/>
</dbReference>
<keyword evidence="3" id="KW-1185">Reference proteome</keyword>
<organism evidence="2 3">
    <name type="scientific">Pomacea canaliculata</name>
    <name type="common">Golden apple snail</name>
    <dbReference type="NCBI Taxonomy" id="400727"/>
    <lineage>
        <taxon>Eukaryota</taxon>
        <taxon>Metazoa</taxon>
        <taxon>Spiralia</taxon>
        <taxon>Lophotrochozoa</taxon>
        <taxon>Mollusca</taxon>
        <taxon>Gastropoda</taxon>
        <taxon>Caenogastropoda</taxon>
        <taxon>Architaenioglossa</taxon>
        <taxon>Ampullarioidea</taxon>
        <taxon>Ampullariidae</taxon>
        <taxon>Pomacea</taxon>
    </lineage>
</organism>
<dbReference type="EMBL" id="PZQS01000005">
    <property type="protein sequence ID" value="PVD30681.1"/>
    <property type="molecule type" value="Genomic_DNA"/>
</dbReference>
<feature type="compositionally biased region" description="Basic and acidic residues" evidence="1">
    <location>
        <begin position="1"/>
        <end position="24"/>
    </location>
</feature>
<evidence type="ECO:0000313" key="2">
    <source>
        <dbReference type="EMBL" id="PVD30681.1"/>
    </source>
</evidence>
<reference evidence="2 3" key="1">
    <citation type="submission" date="2018-04" db="EMBL/GenBank/DDBJ databases">
        <title>The genome of golden apple snail Pomacea canaliculata provides insight into stress tolerance and invasive adaptation.</title>
        <authorList>
            <person name="Liu C."/>
            <person name="Liu B."/>
            <person name="Ren Y."/>
            <person name="Zhang Y."/>
            <person name="Wang H."/>
            <person name="Li S."/>
            <person name="Jiang F."/>
            <person name="Yin L."/>
            <person name="Zhang G."/>
            <person name="Qian W."/>
            <person name="Fan W."/>
        </authorList>
    </citation>
    <scope>NUCLEOTIDE SEQUENCE [LARGE SCALE GENOMIC DNA]</scope>
    <source>
        <strain evidence="2">SZHN2017</strain>
        <tissue evidence="2">Muscle</tissue>
    </source>
</reference>
<evidence type="ECO:0000313" key="3">
    <source>
        <dbReference type="Proteomes" id="UP000245119"/>
    </source>
</evidence>
<accession>A0A2T7PB95</accession>
<protein>
    <submittedName>
        <fullName evidence="2">Uncharacterized protein</fullName>
    </submittedName>
</protein>
<name>A0A2T7PB95_POMCA</name>
<comment type="caution">
    <text evidence="2">The sequence shown here is derived from an EMBL/GenBank/DDBJ whole genome shotgun (WGS) entry which is preliminary data.</text>
</comment>
<dbReference type="AlphaFoldDB" id="A0A2T7PB95"/>